<dbReference type="OrthoDB" id="10413620at2759"/>
<sequence>MTILSLNLSVSAPPLGPPPALRLWLATESAAKSEPFPPGTVVAAANAANWPSLPKGAVRSSYLPYYNLVRLKLTLEKSSDYDQHFHGWNQFQNRSLDRKKTDNSFKTGTSFHE</sequence>
<accession>A0A8X8AVU2</accession>
<evidence type="ECO:0000256" key="1">
    <source>
        <dbReference type="SAM" id="MobiDB-lite"/>
    </source>
</evidence>
<reference evidence="2 3" key="1">
    <citation type="submission" date="2020-02" db="EMBL/GenBank/DDBJ databases">
        <authorList>
            <person name="Ma Q."/>
            <person name="Huang Y."/>
            <person name="Song X."/>
            <person name="Pei D."/>
        </authorList>
    </citation>
    <scope>NUCLEOTIDE SEQUENCE [LARGE SCALE GENOMIC DNA]</scope>
    <source>
        <strain evidence="2">Sxm20200214</strain>
        <tissue evidence="2">Leaf</tissue>
    </source>
</reference>
<dbReference type="AlphaFoldDB" id="A0A8X8AVU2"/>
<proteinExistence type="predicted"/>
<organism evidence="2 3">
    <name type="scientific">Brassica carinata</name>
    <name type="common">Ethiopian mustard</name>
    <name type="synonym">Abyssinian cabbage</name>
    <dbReference type="NCBI Taxonomy" id="52824"/>
    <lineage>
        <taxon>Eukaryota</taxon>
        <taxon>Viridiplantae</taxon>
        <taxon>Streptophyta</taxon>
        <taxon>Embryophyta</taxon>
        <taxon>Tracheophyta</taxon>
        <taxon>Spermatophyta</taxon>
        <taxon>Magnoliopsida</taxon>
        <taxon>eudicotyledons</taxon>
        <taxon>Gunneridae</taxon>
        <taxon>Pentapetalae</taxon>
        <taxon>rosids</taxon>
        <taxon>malvids</taxon>
        <taxon>Brassicales</taxon>
        <taxon>Brassicaceae</taxon>
        <taxon>Brassiceae</taxon>
        <taxon>Brassica</taxon>
    </lineage>
</organism>
<dbReference type="Proteomes" id="UP000886595">
    <property type="component" value="Unassembled WGS sequence"/>
</dbReference>
<keyword evidence="3" id="KW-1185">Reference proteome</keyword>
<evidence type="ECO:0000313" key="2">
    <source>
        <dbReference type="EMBL" id="KAG2312027.1"/>
    </source>
</evidence>
<protein>
    <submittedName>
        <fullName evidence="2">Uncharacterized protein</fullName>
    </submittedName>
</protein>
<dbReference type="EMBL" id="JAAMPC010000005">
    <property type="protein sequence ID" value="KAG2312027.1"/>
    <property type="molecule type" value="Genomic_DNA"/>
</dbReference>
<comment type="caution">
    <text evidence="2">The sequence shown here is derived from an EMBL/GenBank/DDBJ whole genome shotgun (WGS) entry which is preliminary data.</text>
</comment>
<gene>
    <name evidence="2" type="ORF">Bca52824_023584</name>
</gene>
<feature type="region of interest" description="Disordered" evidence="1">
    <location>
        <begin position="92"/>
        <end position="113"/>
    </location>
</feature>
<feature type="compositionally biased region" description="Polar residues" evidence="1">
    <location>
        <begin position="104"/>
        <end position="113"/>
    </location>
</feature>
<evidence type="ECO:0000313" key="3">
    <source>
        <dbReference type="Proteomes" id="UP000886595"/>
    </source>
</evidence>
<name>A0A8X8AVU2_BRACI</name>